<dbReference type="GO" id="GO:0003723">
    <property type="term" value="F:RNA binding"/>
    <property type="evidence" value="ECO:0007669"/>
    <property type="project" value="TreeGrafter"/>
</dbReference>
<feature type="compositionally biased region" description="Low complexity" evidence="1">
    <location>
        <begin position="1294"/>
        <end position="1306"/>
    </location>
</feature>
<dbReference type="Proteomes" id="UP000053558">
    <property type="component" value="Unassembled WGS sequence"/>
</dbReference>
<dbReference type="OrthoDB" id="2011702at2759"/>
<feature type="region of interest" description="Disordered" evidence="1">
    <location>
        <begin position="1027"/>
        <end position="1063"/>
    </location>
</feature>
<dbReference type="KEGG" id="cput:CONPUDRAFT_158322"/>
<sequence length="1431" mass="153408">MLLQWCTLEASGPSGLAAVRFSAPCRVQSIRIYPSGAKPFAQNQDVVATTSPEAFFLDVYFNAHPVQPPPTQADPKQKQKAPPNALVPTTIPYAGGEAEFIVNMSNFATRLMIVRGSFETVSMAIYGNLVIDDALQLPPQSAASSSTIFPTKPIPLAAALDPANADDPTALARALLQLIPGSPSLELAIRLMFCLKPSNDDWDLPEFPYLYTDLCEEDISVELDTAFKSLSKPVAPDTSAEAFQRFAEKIRDPAGPRDDMAYVIAGILNRAAPQTSVFAEALMEALDIEDIFDADSLDEDTLLRLLSAAANPVIAKGLRTEPFLNVLKKVHSSPTIERETKAAARKLETRIRAWRVCEGALSGADGDGDGAGPDYAAAAGFMKEIAVDEQSFGAWIEYMVTSPGFSAKREGLHDVDAAGADRSNGTSGPPVLWDEGVCSEITHSEFMAFVRAYVGVACVLAVYAWSDSLPNDSCRERTLGVLRLWQQTPGYREILNHFLLLRQMSFRLECMTSDNDPPTRAGIHAEHILLALAEDPRAFLRGDFLKCVFGLRQPLSCITEEQRLELQRLAEIVEDGLDGAVFEIADAAAHPQELAGGGWGEDEGQSQQQGQGLGAKQRIRQLRVAGAVVREVFETLLPDESVLELRVWQDNAYGLVHHVVDVLGHIAAQLKARMFSAPGSRRAEDADAGTVDQLAHLAIDMLRLIEHLDPVSQTVTTRTVRQLVVAIADISSCAADAAASAELGGVHTVLRGTCERVVRVLSRPPWEGGSTSANAARSAVILQTLLQAGLRIDVDAGAAADPVRRLQSVYALVNQALPLPPSSPPAGPSASLALKGITSPFAPPEDDLVYGDEDSHGGFFFLHAHDDPEQRLATWLLKLVPPVLALLLRFLRALPVCDKPVFFVRLAALDRWGAGGALALGEYVLEEEARRLRETVGMLEEGEGEGGFARTRVGERGVGVRVGEGAGPGVQDELYRVMQYEANVLFRFFRDVLVGQAGAEVRTGAEAEAEVKMEIKEEVLDDAAVSVGDEDEDHHDDTRANASEEDHKTKRETGPDTSASEEDEWIQAACTNEELGRLLGESMLAFLEVRLFSAHQGVLASRLSRAPSLAHASRALQLGVAATCLRGVQLFEEIKADGVSRTPWADAARVVSMLDGHGGVEDATEEVRREVGPALACAAVTVAKGLDVEVHGVVSILEWFVSTGEKGGKGKVMLSGLTQPAWTALLAVLEAKLSTPERASLSSAKARLTVPSPNQHPQPPSIPTTFLSSASSEADLALTPDALIRLLTPLSSFSSSSSHPTGTSHAPHAHPHSRPSTPPPRKTRSSPGKDVLGLATLSPPTAVLRSPAAALSYAGLTKTYTRNDFRALRQLPSARQNTSRLPSMHVDDFEQSASVAGSSPVLQPQPVGGVSVSPEGPSGYGILGPPFNMPQ</sequence>
<feature type="region of interest" description="Disordered" evidence="1">
    <location>
        <begin position="1391"/>
        <end position="1431"/>
    </location>
</feature>
<feature type="region of interest" description="Disordered" evidence="1">
    <location>
        <begin position="1294"/>
        <end position="1334"/>
    </location>
</feature>
<dbReference type="GeneID" id="19203894"/>
<feature type="compositionally biased region" description="Basic and acidic residues" evidence="1">
    <location>
        <begin position="1035"/>
        <end position="1054"/>
    </location>
</feature>
<organism evidence="2 3">
    <name type="scientific">Coniophora puteana (strain RWD-64-598)</name>
    <name type="common">Brown rot fungus</name>
    <dbReference type="NCBI Taxonomy" id="741705"/>
    <lineage>
        <taxon>Eukaryota</taxon>
        <taxon>Fungi</taxon>
        <taxon>Dikarya</taxon>
        <taxon>Basidiomycota</taxon>
        <taxon>Agaricomycotina</taxon>
        <taxon>Agaricomycetes</taxon>
        <taxon>Agaricomycetidae</taxon>
        <taxon>Boletales</taxon>
        <taxon>Coniophorineae</taxon>
        <taxon>Coniophoraceae</taxon>
        <taxon>Coniophora</taxon>
    </lineage>
</organism>
<gene>
    <name evidence="2" type="ORF">CONPUDRAFT_158322</name>
</gene>
<feature type="region of interest" description="Disordered" evidence="1">
    <location>
        <begin position="1244"/>
        <end position="1267"/>
    </location>
</feature>
<dbReference type="GO" id="GO:0036396">
    <property type="term" value="C:RNA N6-methyladenosine methyltransferase complex"/>
    <property type="evidence" value="ECO:0007669"/>
    <property type="project" value="TreeGrafter"/>
</dbReference>
<accession>A0A5M3MCC7</accession>
<keyword evidence="3" id="KW-1185">Reference proteome</keyword>
<protein>
    <recommendedName>
        <fullName evidence="4">Virilizer N-terminal domain-containing protein</fullName>
    </recommendedName>
</protein>
<dbReference type="PANTHER" id="PTHR23185:SF0">
    <property type="entry name" value="PROTEIN VIRILIZER HOMOLOG"/>
    <property type="match status" value="1"/>
</dbReference>
<evidence type="ECO:0000256" key="1">
    <source>
        <dbReference type="SAM" id="MobiDB-lite"/>
    </source>
</evidence>
<dbReference type="PANTHER" id="PTHR23185">
    <property type="entry name" value="PROTEIN VIRILIZER HOMOLOG"/>
    <property type="match status" value="1"/>
</dbReference>
<proteinExistence type="predicted"/>
<evidence type="ECO:0000313" key="2">
    <source>
        <dbReference type="EMBL" id="EIW76295.1"/>
    </source>
</evidence>
<name>A0A5M3MCC7_CONPW</name>
<evidence type="ECO:0008006" key="4">
    <source>
        <dbReference type="Google" id="ProtNLM"/>
    </source>
</evidence>
<comment type="caution">
    <text evidence="2">The sequence shown here is derived from an EMBL/GenBank/DDBJ whole genome shotgun (WGS) entry which is preliminary data.</text>
</comment>
<feature type="compositionally biased region" description="Low complexity" evidence="1">
    <location>
        <begin position="1406"/>
        <end position="1417"/>
    </location>
</feature>
<feature type="compositionally biased region" description="Polar residues" evidence="1">
    <location>
        <begin position="1391"/>
        <end position="1402"/>
    </location>
</feature>
<dbReference type="OMA" id="CSEITHS"/>
<reference evidence="3" key="1">
    <citation type="journal article" date="2012" name="Science">
        <title>The Paleozoic origin of enzymatic lignin decomposition reconstructed from 31 fungal genomes.</title>
        <authorList>
            <person name="Floudas D."/>
            <person name="Binder M."/>
            <person name="Riley R."/>
            <person name="Barry K."/>
            <person name="Blanchette R.A."/>
            <person name="Henrissat B."/>
            <person name="Martinez A.T."/>
            <person name="Otillar R."/>
            <person name="Spatafora J.W."/>
            <person name="Yadav J.S."/>
            <person name="Aerts A."/>
            <person name="Benoit I."/>
            <person name="Boyd A."/>
            <person name="Carlson A."/>
            <person name="Copeland A."/>
            <person name="Coutinho P.M."/>
            <person name="de Vries R.P."/>
            <person name="Ferreira P."/>
            <person name="Findley K."/>
            <person name="Foster B."/>
            <person name="Gaskell J."/>
            <person name="Glotzer D."/>
            <person name="Gorecki P."/>
            <person name="Heitman J."/>
            <person name="Hesse C."/>
            <person name="Hori C."/>
            <person name="Igarashi K."/>
            <person name="Jurgens J.A."/>
            <person name="Kallen N."/>
            <person name="Kersten P."/>
            <person name="Kohler A."/>
            <person name="Kuees U."/>
            <person name="Kumar T.K.A."/>
            <person name="Kuo A."/>
            <person name="LaButti K."/>
            <person name="Larrondo L.F."/>
            <person name="Lindquist E."/>
            <person name="Ling A."/>
            <person name="Lombard V."/>
            <person name="Lucas S."/>
            <person name="Lundell T."/>
            <person name="Martin R."/>
            <person name="McLaughlin D.J."/>
            <person name="Morgenstern I."/>
            <person name="Morin E."/>
            <person name="Murat C."/>
            <person name="Nagy L.G."/>
            <person name="Nolan M."/>
            <person name="Ohm R.A."/>
            <person name="Patyshakuliyeva A."/>
            <person name="Rokas A."/>
            <person name="Ruiz-Duenas F.J."/>
            <person name="Sabat G."/>
            <person name="Salamov A."/>
            <person name="Samejima M."/>
            <person name="Schmutz J."/>
            <person name="Slot J.C."/>
            <person name="St John F."/>
            <person name="Stenlid J."/>
            <person name="Sun H."/>
            <person name="Sun S."/>
            <person name="Syed K."/>
            <person name="Tsang A."/>
            <person name="Wiebenga A."/>
            <person name="Young D."/>
            <person name="Pisabarro A."/>
            <person name="Eastwood D.C."/>
            <person name="Martin F."/>
            <person name="Cullen D."/>
            <person name="Grigoriev I.V."/>
            <person name="Hibbett D.S."/>
        </authorList>
    </citation>
    <scope>NUCLEOTIDE SEQUENCE [LARGE SCALE GENOMIC DNA]</scope>
    <source>
        <strain evidence="3">RWD-64-598 SS2</strain>
    </source>
</reference>
<evidence type="ECO:0000313" key="3">
    <source>
        <dbReference type="Proteomes" id="UP000053558"/>
    </source>
</evidence>
<dbReference type="InterPro" id="IPR026736">
    <property type="entry name" value="Virilizer"/>
</dbReference>
<feature type="region of interest" description="Disordered" evidence="1">
    <location>
        <begin position="593"/>
        <end position="612"/>
    </location>
</feature>
<dbReference type="RefSeq" id="XP_007773540.1">
    <property type="nucleotide sequence ID" value="XM_007775350.1"/>
</dbReference>
<dbReference type="EMBL" id="JH711586">
    <property type="protein sequence ID" value="EIW76295.1"/>
    <property type="molecule type" value="Genomic_DNA"/>
</dbReference>